<evidence type="ECO:0000256" key="19">
    <source>
        <dbReference type="RuleBase" id="RU365063"/>
    </source>
</evidence>
<evidence type="ECO:0000256" key="1">
    <source>
        <dbReference type="ARBA" id="ARBA00003761"/>
    </source>
</evidence>
<evidence type="ECO:0000259" key="20">
    <source>
        <dbReference type="PROSITE" id="PS50975"/>
    </source>
</evidence>
<keyword evidence="8" id="KW-0479">Metal-binding</keyword>
<dbReference type="Proteomes" id="UP001501588">
    <property type="component" value="Unassembled WGS sequence"/>
</dbReference>
<dbReference type="PROSITE" id="PS50975">
    <property type="entry name" value="ATP_GRASP"/>
    <property type="match status" value="1"/>
</dbReference>
<feature type="domain" description="ATP-grasp" evidence="20">
    <location>
        <begin position="130"/>
        <end position="326"/>
    </location>
</feature>
<dbReference type="PANTHER" id="PTHR48095">
    <property type="entry name" value="PYRUVATE CARBOXYLASE SUBUNIT A"/>
    <property type="match status" value="1"/>
</dbReference>
<evidence type="ECO:0000313" key="22">
    <source>
        <dbReference type="EMBL" id="GAA0586282.1"/>
    </source>
</evidence>
<keyword evidence="6 19" id="KW-0444">Lipid biosynthesis</keyword>
<evidence type="ECO:0000256" key="13">
    <source>
        <dbReference type="ARBA" id="ARBA00023098"/>
    </source>
</evidence>
<dbReference type="Gene3D" id="3.30.1490.20">
    <property type="entry name" value="ATP-grasp fold, A domain"/>
    <property type="match status" value="1"/>
</dbReference>
<keyword evidence="7 19" id="KW-0436">Ligase</keyword>
<dbReference type="Gene3D" id="3.40.50.20">
    <property type="match status" value="1"/>
</dbReference>
<dbReference type="PROSITE" id="PS50979">
    <property type="entry name" value="BC"/>
    <property type="match status" value="1"/>
</dbReference>
<evidence type="ECO:0000256" key="9">
    <source>
        <dbReference type="ARBA" id="ARBA00022741"/>
    </source>
</evidence>
<dbReference type="EMBL" id="BAAAFZ010000034">
    <property type="protein sequence ID" value="GAA0586282.1"/>
    <property type="molecule type" value="Genomic_DNA"/>
</dbReference>
<feature type="domain" description="Biotin carboxylation" evidence="21">
    <location>
        <begin position="11"/>
        <end position="454"/>
    </location>
</feature>
<evidence type="ECO:0000256" key="16">
    <source>
        <dbReference type="ARBA" id="ARBA00033786"/>
    </source>
</evidence>
<evidence type="ECO:0000256" key="6">
    <source>
        <dbReference type="ARBA" id="ARBA00022516"/>
    </source>
</evidence>
<evidence type="ECO:0000256" key="4">
    <source>
        <dbReference type="ARBA" id="ARBA00013263"/>
    </source>
</evidence>
<evidence type="ECO:0000259" key="21">
    <source>
        <dbReference type="PROSITE" id="PS50979"/>
    </source>
</evidence>
<dbReference type="PROSITE" id="PS00867">
    <property type="entry name" value="CPSASE_2"/>
    <property type="match status" value="1"/>
</dbReference>
<dbReference type="InterPro" id="IPR016185">
    <property type="entry name" value="PreATP-grasp_dom_sf"/>
</dbReference>
<dbReference type="Gene3D" id="3.30.470.20">
    <property type="entry name" value="ATP-grasp fold, B domain"/>
    <property type="match status" value="1"/>
</dbReference>
<evidence type="ECO:0000256" key="10">
    <source>
        <dbReference type="ARBA" id="ARBA00022832"/>
    </source>
</evidence>
<dbReference type="SUPFAM" id="SSF51246">
    <property type="entry name" value="Rudiment single hybrid motif"/>
    <property type="match status" value="1"/>
</dbReference>
<dbReference type="SMART" id="SM00878">
    <property type="entry name" value="Biotin_carb_C"/>
    <property type="match status" value="1"/>
</dbReference>
<comment type="subunit">
    <text evidence="3 19">Acetyl-CoA carboxylase is a heterohexamer of biotin carboxyl carrier protein, biotin carboxylase and the two subunits of carboxyl transferase in a 2:2 complex.</text>
</comment>
<evidence type="ECO:0000256" key="18">
    <source>
        <dbReference type="PROSITE-ProRule" id="PRU00409"/>
    </source>
</evidence>
<dbReference type="InterPro" id="IPR004549">
    <property type="entry name" value="Acetyl_CoA_COase_biotin_COase"/>
</dbReference>
<dbReference type="InterPro" id="IPR005482">
    <property type="entry name" value="Biotin_COase_C"/>
</dbReference>
<evidence type="ECO:0000256" key="2">
    <source>
        <dbReference type="ARBA" id="ARBA00004956"/>
    </source>
</evidence>
<comment type="pathway">
    <text evidence="2 19">Lipid metabolism; malonyl-CoA biosynthesis; malonyl-CoA from acetyl-CoA: step 1/1.</text>
</comment>
<comment type="caution">
    <text evidence="22">The sequence shown here is derived from an EMBL/GenBank/DDBJ whole genome shotgun (WGS) entry which is preliminary data.</text>
</comment>
<evidence type="ECO:0000256" key="17">
    <source>
        <dbReference type="ARBA" id="ARBA00048600"/>
    </source>
</evidence>
<gene>
    <name evidence="22" type="primary">accC</name>
    <name evidence="22" type="ORF">GCM10009416_25840</name>
</gene>
<dbReference type="Pfam" id="PF02786">
    <property type="entry name" value="CPSase_L_D2"/>
    <property type="match status" value="1"/>
</dbReference>
<protein>
    <recommendedName>
        <fullName evidence="5 19">Biotin carboxylase</fullName>
        <ecNumber evidence="4 19">6.3.4.14</ecNumber>
    </recommendedName>
    <alternativeName>
        <fullName evidence="16 19">Acetyl-coenzyme A carboxylase biotin carboxylase subunit A</fullName>
    </alternativeName>
</protein>
<proteinExistence type="predicted"/>
<dbReference type="InterPro" id="IPR051602">
    <property type="entry name" value="ACC_Biotin_Carboxylase"/>
</dbReference>
<evidence type="ECO:0000256" key="14">
    <source>
        <dbReference type="ARBA" id="ARBA00023160"/>
    </source>
</evidence>
<dbReference type="InterPro" id="IPR013815">
    <property type="entry name" value="ATP_grasp_subdomain_1"/>
</dbReference>
<organism evidence="22 23">
    <name type="scientific">Craurococcus roseus</name>
    <dbReference type="NCBI Taxonomy" id="77585"/>
    <lineage>
        <taxon>Bacteria</taxon>
        <taxon>Pseudomonadati</taxon>
        <taxon>Pseudomonadota</taxon>
        <taxon>Alphaproteobacteria</taxon>
        <taxon>Acetobacterales</taxon>
        <taxon>Acetobacteraceae</taxon>
        <taxon>Craurococcus</taxon>
    </lineage>
</organism>
<dbReference type="SUPFAM" id="SSF52440">
    <property type="entry name" value="PreATP-grasp domain"/>
    <property type="match status" value="1"/>
</dbReference>
<evidence type="ECO:0000256" key="11">
    <source>
        <dbReference type="ARBA" id="ARBA00022840"/>
    </source>
</evidence>
<dbReference type="SUPFAM" id="SSF56059">
    <property type="entry name" value="Glutathione synthetase ATP-binding domain-like"/>
    <property type="match status" value="1"/>
</dbReference>
<keyword evidence="9 18" id="KW-0547">Nucleotide-binding</keyword>
<dbReference type="InterPro" id="IPR011761">
    <property type="entry name" value="ATP-grasp"/>
</dbReference>
<keyword evidence="11 18" id="KW-0067">ATP-binding</keyword>
<dbReference type="NCBIfam" id="TIGR00514">
    <property type="entry name" value="accC"/>
    <property type="match status" value="1"/>
</dbReference>
<keyword evidence="14 19" id="KW-0275">Fatty acid biosynthesis</keyword>
<reference evidence="22 23" key="1">
    <citation type="journal article" date="2019" name="Int. J. Syst. Evol. Microbiol.">
        <title>The Global Catalogue of Microorganisms (GCM) 10K type strain sequencing project: providing services to taxonomists for standard genome sequencing and annotation.</title>
        <authorList>
            <consortium name="The Broad Institute Genomics Platform"/>
            <consortium name="The Broad Institute Genome Sequencing Center for Infectious Disease"/>
            <person name="Wu L."/>
            <person name="Ma J."/>
        </authorList>
    </citation>
    <scope>NUCLEOTIDE SEQUENCE [LARGE SCALE GENOMIC DNA]</scope>
    <source>
        <strain evidence="22 23">JCM 9933</strain>
    </source>
</reference>
<evidence type="ECO:0000256" key="12">
    <source>
        <dbReference type="ARBA" id="ARBA00022842"/>
    </source>
</evidence>
<dbReference type="EC" id="6.3.4.14" evidence="4 19"/>
<evidence type="ECO:0000313" key="23">
    <source>
        <dbReference type="Proteomes" id="UP001501588"/>
    </source>
</evidence>
<dbReference type="PROSITE" id="PS00866">
    <property type="entry name" value="CPSASE_1"/>
    <property type="match status" value="1"/>
</dbReference>
<keyword evidence="13 19" id="KW-0443">Lipid metabolism</keyword>
<evidence type="ECO:0000256" key="15">
    <source>
        <dbReference type="ARBA" id="ARBA00023267"/>
    </source>
</evidence>
<keyword evidence="10 19" id="KW-0276">Fatty acid metabolism</keyword>
<dbReference type="InterPro" id="IPR011764">
    <property type="entry name" value="Biotin_carboxylation_dom"/>
</dbReference>
<evidence type="ECO:0000256" key="8">
    <source>
        <dbReference type="ARBA" id="ARBA00022723"/>
    </source>
</evidence>
<accession>A0ABN1FAS4</accession>
<dbReference type="Pfam" id="PF02785">
    <property type="entry name" value="Biotin_carb_C"/>
    <property type="match status" value="1"/>
</dbReference>
<dbReference type="Pfam" id="PF00289">
    <property type="entry name" value="Biotin_carb_N"/>
    <property type="match status" value="1"/>
</dbReference>
<dbReference type="InterPro" id="IPR005481">
    <property type="entry name" value="BC-like_N"/>
</dbReference>
<dbReference type="RefSeq" id="WP_343895720.1">
    <property type="nucleotide sequence ID" value="NZ_BAAAFZ010000034.1"/>
</dbReference>
<evidence type="ECO:0000256" key="3">
    <source>
        <dbReference type="ARBA" id="ARBA00011750"/>
    </source>
</evidence>
<comment type="catalytic activity">
    <reaction evidence="17 19">
        <text>N(6)-biotinyl-L-lysyl-[protein] + hydrogencarbonate + ATP = N(6)-carboxybiotinyl-L-lysyl-[protein] + ADP + phosphate + H(+)</text>
        <dbReference type="Rhea" id="RHEA:13501"/>
        <dbReference type="Rhea" id="RHEA-COMP:10505"/>
        <dbReference type="Rhea" id="RHEA-COMP:10506"/>
        <dbReference type="ChEBI" id="CHEBI:15378"/>
        <dbReference type="ChEBI" id="CHEBI:17544"/>
        <dbReference type="ChEBI" id="CHEBI:30616"/>
        <dbReference type="ChEBI" id="CHEBI:43474"/>
        <dbReference type="ChEBI" id="CHEBI:83144"/>
        <dbReference type="ChEBI" id="CHEBI:83145"/>
        <dbReference type="ChEBI" id="CHEBI:456216"/>
        <dbReference type="EC" id="6.3.4.14"/>
    </reaction>
</comment>
<dbReference type="InterPro" id="IPR011054">
    <property type="entry name" value="Rudment_hybrid_motif"/>
</dbReference>
<evidence type="ECO:0000256" key="5">
    <source>
        <dbReference type="ARBA" id="ARBA00017242"/>
    </source>
</evidence>
<evidence type="ECO:0000256" key="7">
    <source>
        <dbReference type="ARBA" id="ARBA00022598"/>
    </source>
</evidence>
<dbReference type="NCBIfam" id="NF006367">
    <property type="entry name" value="PRK08591.1"/>
    <property type="match status" value="1"/>
</dbReference>
<keyword evidence="23" id="KW-1185">Reference proteome</keyword>
<sequence>MPPSKPARPHPIGKVLIANRGEIALRIHRACQEMGIRTVAVHSTADAAAMHVRLADESVCIGPPPARDSYLNTAALISAAAITGADAIHPGYGFLSENAGFAEMVEAHGLAFIGPSPAHIRMMGDKIAAKDAMRRLGVPLVPGSPGALASFEEARGVAGDVGYPVLIKAAAGGGGRGMKVARSEDELEEAFRVARTEAKAAFGDDAVYLEKYLDRPRHIELQVLADAHGDVVHFGERDCSLQRRHQKLVEEAGSPALKAAERDALGARVVRALRELGYRNAGTLEFLWQDGQFAFIEMNTRLQVEHPVTEMLCGIDLVKEQVRVAAGERLGYGQEDIRFSGHAIECRITAEDPETFAPSPGRVSTYHAPGGLGVRVDSALYSGYAVPPHYDSLVAKLVVHGATRAEAIARLRRSLAEMVVDGISTTLPLHRAIVEDPEFRAGDYTIHWLERFVARRLAAGQAPKAG</sequence>
<keyword evidence="15 19" id="KW-0092">Biotin</keyword>
<dbReference type="PANTHER" id="PTHR48095:SF2">
    <property type="entry name" value="BIOTIN CARBOXYLASE, CHLOROPLASTIC"/>
    <property type="match status" value="1"/>
</dbReference>
<dbReference type="InterPro" id="IPR005479">
    <property type="entry name" value="CPAse_ATP-bd"/>
</dbReference>
<comment type="function">
    <text evidence="1 19">This protein is a component of the acetyl coenzyme A carboxylase complex; first, biotin carboxylase catalyzes the carboxylation of the carrier protein and then the transcarboxylase transfers the carboxyl group to form malonyl-CoA.</text>
</comment>
<name>A0ABN1FAS4_9PROT</name>
<keyword evidence="12" id="KW-0460">Magnesium</keyword>